<dbReference type="STRING" id="1504633.A0A2T7D4D5"/>
<dbReference type="SUPFAM" id="SSF81383">
    <property type="entry name" value="F-box domain"/>
    <property type="match status" value="1"/>
</dbReference>
<dbReference type="PANTHER" id="PTHR38926">
    <property type="entry name" value="F-BOX DOMAIN CONTAINING PROTEIN, EXPRESSED"/>
    <property type="match status" value="1"/>
</dbReference>
<dbReference type="Gene3D" id="3.80.10.10">
    <property type="entry name" value="Ribonuclease Inhibitor"/>
    <property type="match status" value="1"/>
</dbReference>
<feature type="region of interest" description="Disordered" evidence="1">
    <location>
        <begin position="1"/>
        <end position="59"/>
    </location>
</feature>
<name>A0A2T7D4D5_9POAL</name>
<protein>
    <submittedName>
        <fullName evidence="4">Uncharacterized protein</fullName>
    </submittedName>
</protein>
<feature type="domain" description="F-box" evidence="2">
    <location>
        <begin position="90"/>
        <end position="135"/>
    </location>
</feature>
<dbReference type="InterPro" id="IPR055411">
    <property type="entry name" value="LRR_FXL15/At3g58940/PEG3-like"/>
</dbReference>
<accession>A0A2T7D4D5</accession>
<feature type="domain" description="F-box/LRR-repeat protein 15/At3g58940/PEG3-like LRR" evidence="3">
    <location>
        <begin position="234"/>
        <end position="312"/>
    </location>
</feature>
<dbReference type="PANTHER" id="PTHR38926:SF71">
    <property type="entry name" value="OS08G0194350 PROTEIN"/>
    <property type="match status" value="1"/>
</dbReference>
<proteinExistence type="predicted"/>
<gene>
    <name evidence="4" type="ORF">GQ55_6G059800</name>
</gene>
<keyword evidence="5" id="KW-1185">Reference proteome</keyword>
<dbReference type="EMBL" id="CM009754">
    <property type="protein sequence ID" value="PUZ50459.1"/>
    <property type="molecule type" value="Genomic_DNA"/>
</dbReference>
<dbReference type="Pfam" id="PF24758">
    <property type="entry name" value="LRR_At5g56370"/>
    <property type="match status" value="1"/>
</dbReference>
<evidence type="ECO:0000256" key="1">
    <source>
        <dbReference type="SAM" id="MobiDB-lite"/>
    </source>
</evidence>
<evidence type="ECO:0000259" key="3">
    <source>
        <dbReference type="Pfam" id="PF24758"/>
    </source>
</evidence>
<dbReference type="FunFam" id="1.20.1280.50:FF:000037">
    <property type="entry name" value="F-box protein SKIP19"/>
    <property type="match status" value="1"/>
</dbReference>
<evidence type="ECO:0000259" key="2">
    <source>
        <dbReference type="Pfam" id="PF12937"/>
    </source>
</evidence>
<dbReference type="OrthoDB" id="634519at2759"/>
<dbReference type="Pfam" id="PF12937">
    <property type="entry name" value="F-box-like"/>
    <property type="match status" value="1"/>
</dbReference>
<dbReference type="InterPro" id="IPR036047">
    <property type="entry name" value="F-box-like_dom_sf"/>
</dbReference>
<evidence type="ECO:0000313" key="5">
    <source>
        <dbReference type="Proteomes" id="UP000244336"/>
    </source>
</evidence>
<dbReference type="AlphaFoldDB" id="A0A2T7D4D5"/>
<dbReference type="InterPro" id="IPR001810">
    <property type="entry name" value="F-box_dom"/>
</dbReference>
<dbReference type="SUPFAM" id="SSF52047">
    <property type="entry name" value="RNI-like"/>
    <property type="match status" value="1"/>
</dbReference>
<reference evidence="4 5" key="1">
    <citation type="submission" date="2018-04" db="EMBL/GenBank/DDBJ databases">
        <title>WGS assembly of Panicum hallii var. hallii HAL2.</title>
        <authorList>
            <person name="Lovell J."/>
            <person name="Jenkins J."/>
            <person name="Lowry D."/>
            <person name="Mamidi S."/>
            <person name="Sreedasyam A."/>
            <person name="Weng X."/>
            <person name="Barry K."/>
            <person name="Bonette J."/>
            <person name="Campitelli B."/>
            <person name="Daum C."/>
            <person name="Gordon S."/>
            <person name="Gould B."/>
            <person name="Lipzen A."/>
            <person name="MacQueen A."/>
            <person name="Palacio-Mejia J."/>
            <person name="Plott C."/>
            <person name="Shakirov E."/>
            <person name="Shu S."/>
            <person name="Yoshinaga Y."/>
            <person name="Zane M."/>
            <person name="Rokhsar D."/>
            <person name="Grimwood J."/>
            <person name="Schmutz J."/>
            <person name="Juenger T."/>
        </authorList>
    </citation>
    <scope>NUCLEOTIDE SEQUENCE [LARGE SCALE GENOMIC DNA]</scope>
    <source>
        <strain evidence="5">cv. HAL2</strain>
    </source>
</reference>
<evidence type="ECO:0000313" key="4">
    <source>
        <dbReference type="EMBL" id="PUZ50459.1"/>
    </source>
</evidence>
<dbReference type="InterPro" id="IPR032675">
    <property type="entry name" value="LRR_dom_sf"/>
</dbReference>
<dbReference type="Gramene" id="PUZ50459">
    <property type="protein sequence ID" value="PUZ50459"/>
    <property type="gene ID" value="GQ55_6G059800"/>
</dbReference>
<dbReference type="Gene3D" id="1.20.1280.50">
    <property type="match status" value="1"/>
</dbReference>
<sequence>MEAHGSRNPTRARTQINQTQPPRRRAARNPRPMKLPGSLRRRRGAGSEPTRRPPPPPKIDILSLATGSYVRMEAGTGARPVQMLSKSRDWSELPVDILPLVFANLGAVDILMGSGLVCHSWLEAAKVPHLWRSVDMANHKALEKMDDDVLCEMAKVAVDRSKGQLEVFLGKLFVTDEILKYIGDRSSSMKSLSLMSCHDITNRGFTDLIMKSPLLEDLSLGLCPRVGGRKVFEATVKACPHLKRVSLHRELFRFSFKYPERYAEASGFAAMRELRSLSLTGSSVSTRELEAILDGCPHLETLFLRDCYDVVSDSALQAKCARIKTVTIEKYKWVLERKRKRGRSQMVLRQYE</sequence>
<feature type="compositionally biased region" description="Polar residues" evidence="1">
    <location>
        <begin position="7"/>
        <end position="20"/>
    </location>
</feature>
<organism evidence="4 5">
    <name type="scientific">Panicum hallii var. hallii</name>
    <dbReference type="NCBI Taxonomy" id="1504633"/>
    <lineage>
        <taxon>Eukaryota</taxon>
        <taxon>Viridiplantae</taxon>
        <taxon>Streptophyta</taxon>
        <taxon>Embryophyta</taxon>
        <taxon>Tracheophyta</taxon>
        <taxon>Spermatophyta</taxon>
        <taxon>Magnoliopsida</taxon>
        <taxon>Liliopsida</taxon>
        <taxon>Poales</taxon>
        <taxon>Poaceae</taxon>
        <taxon>PACMAD clade</taxon>
        <taxon>Panicoideae</taxon>
        <taxon>Panicodae</taxon>
        <taxon>Paniceae</taxon>
        <taxon>Panicinae</taxon>
        <taxon>Panicum</taxon>
        <taxon>Panicum sect. Panicum</taxon>
    </lineage>
</organism>
<dbReference type="Proteomes" id="UP000244336">
    <property type="component" value="Chromosome 6"/>
</dbReference>